<evidence type="ECO:0000313" key="3">
    <source>
        <dbReference type="EMBL" id="GAF97105.1"/>
    </source>
</evidence>
<dbReference type="AlphaFoldDB" id="X0V8Z8"/>
<gene>
    <name evidence="3" type="ORF">S01H1_26455</name>
</gene>
<dbReference type="InterPro" id="IPR057905">
    <property type="entry name" value="Nal1_N"/>
</dbReference>
<feature type="domain" description="Nal1 N-terminal" evidence="2">
    <location>
        <begin position="116"/>
        <end position="179"/>
    </location>
</feature>
<proteinExistence type="predicted"/>
<feature type="non-terminal residue" evidence="3">
    <location>
        <position position="224"/>
    </location>
</feature>
<sequence>MRLKEKEFDRLKAIKKRNRKVLFNLPNVNGVGIGLKEVNGEKTDRIAIRVYTVKKVPRAQLKKSELVPTEIEGIVTDVIEIGEIRSLAGSEPDRVRPYDNSDNERKPMGQGGLDRLKEIKKRHSQELFNLPNVNGVGIGFKEVNGEVTDQIAIRVYVVKKVAGGTLGKDGLVPSRVEGTITDVIEIGEPRLLANDRPILMGGDGIGRCDEEIGAGTLGGACFYD</sequence>
<comment type="caution">
    <text evidence="3">The sequence shown here is derived from an EMBL/GenBank/DDBJ whole genome shotgun (WGS) entry which is preliminary data.</text>
</comment>
<evidence type="ECO:0000256" key="1">
    <source>
        <dbReference type="SAM" id="MobiDB-lite"/>
    </source>
</evidence>
<name>X0V8Z8_9ZZZZ</name>
<dbReference type="Pfam" id="PF25608">
    <property type="entry name" value="NAL1_N"/>
    <property type="match status" value="1"/>
</dbReference>
<reference evidence="3" key="1">
    <citation type="journal article" date="2014" name="Front. Microbiol.">
        <title>High frequency of phylogenetically diverse reductive dehalogenase-homologous genes in deep subseafloor sedimentary metagenomes.</title>
        <authorList>
            <person name="Kawai M."/>
            <person name="Futagami T."/>
            <person name="Toyoda A."/>
            <person name="Takaki Y."/>
            <person name="Nishi S."/>
            <person name="Hori S."/>
            <person name="Arai W."/>
            <person name="Tsubouchi T."/>
            <person name="Morono Y."/>
            <person name="Uchiyama I."/>
            <person name="Ito T."/>
            <person name="Fujiyama A."/>
            <person name="Inagaki F."/>
            <person name="Takami H."/>
        </authorList>
    </citation>
    <scope>NUCLEOTIDE SEQUENCE</scope>
    <source>
        <strain evidence="3">Expedition CK06-06</strain>
    </source>
</reference>
<dbReference type="EMBL" id="BARS01016037">
    <property type="protein sequence ID" value="GAF97105.1"/>
    <property type="molecule type" value="Genomic_DNA"/>
</dbReference>
<feature type="compositionally biased region" description="Basic and acidic residues" evidence="1">
    <location>
        <begin position="91"/>
        <end position="107"/>
    </location>
</feature>
<protein>
    <recommendedName>
        <fullName evidence="2">Nal1 N-terminal domain-containing protein</fullName>
    </recommendedName>
</protein>
<accession>X0V8Z8</accession>
<evidence type="ECO:0000259" key="2">
    <source>
        <dbReference type="Pfam" id="PF25608"/>
    </source>
</evidence>
<feature type="region of interest" description="Disordered" evidence="1">
    <location>
        <begin position="90"/>
        <end position="111"/>
    </location>
</feature>
<organism evidence="3">
    <name type="scientific">marine sediment metagenome</name>
    <dbReference type="NCBI Taxonomy" id="412755"/>
    <lineage>
        <taxon>unclassified sequences</taxon>
        <taxon>metagenomes</taxon>
        <taxon>ecological metagenomes</taxon>
    </lineage>
</organism>